<dbReference type="OrthoDB" id="9908788at2"/>
<sequence length="329" mass="37868">MAKSKNKAFNYWANPHEEALYNDLVKELGYKKRTTFFKDFLHGKPIILTSTEAGDYTNQEPKFKPNSVQIQQLDSYFISNYTVSDAENIDLDSYRKIEDLVKLLKSMKATHHQLVDVCLKLLNKILVKFDFEVGAPQITPLPQDNELKKSIQTRLENAKRRKGKRSQQKVNIGDLMNVDGQVNSHPMNQNKIDVSPIVQALLDSIVAIETVQNDNGNSDYLNSKTEQLEKMVRSISKPKTFYFNHDFIFDKLKNINIYIYSHDLENLSVITQFTANMSELNASIKDCHLKFNNDKSTKNDKVKTVFDLRKKIKATVLNQVELILEEGSK</sequence>
<dbReference type="AlphaFoldDB" id="A0A1L0B0C1"/>
<gene>
    <name evidence="1" type="ORF">NVI5450_1669</name>
</gene>
<proteinExistence type="predicted"/>
<dbReference type="RefSeq" id="WP_075518155.1">
    <property type="nucleotide sequence ID" value="NZ_FPLD01000051.1"/>
</dbReference>
<protein>
    <submittedName>
        <fullName evidence="1">Ribosomal RNA large subunit methyltransferase E-23S rRNA Um2552 methyltransferase-rRNA (Uridine-2'-O-)-methyltransferase</fullName>
    </submittedName>
</protein>
<dbReference type="GO" id="GO:0032259">
    <property type="term" value="P:methylation"/>
    <property type="evidence" value="ECO:0007669"/>
    <property type="project" value="UniProtKB-KW"/>
</dbReference>
<evidence type="ECO:0000313" key="2">
    <source>
        <dbReference type="Proteomes" id="UP000183794"/>
    </source>
</evidence>
<keyword evidence="1" id="KW-0808">Transferase</keyword>
<dbReference type="GO" id="GO:0008168">
    <property type="term" value="F:methyltransferase activity"/>
    <property type="evidence" value="ECO:0007669"/>
    <property type="project" value="UniProtKB-KW"/>
</dbReference>
<keyword evidence="1" id="KW-0489">Methyltransferase</keyword>
<dbReference type="Proteomes" id="UP000183794">
    <property type="component" value="Unassembled WGS sequence"/>
</dbReference>
<dbReference type="EMBL" id="FPLD01000051">
    <property type="protein sequence ID" value="SGY95110.1"/>
    <property type="molecule type" value="Genomic_DNA"/>
</dbReference>
<reference evidence="1 2" key="1">
    <citation type="submission" date="2016-11" db="EMBL/GenBank/DDBJ databases">
        <authorList>
            <person name="Jaros S."/>
            <person name="Januszkiewicz K."/>
            <person name="Wedrychowicz H."/>
        </authorList>
    </citation>
    <scope>NUCLEOTIDE SEQUENCE [LARGE SCALE GENOMIC DNA]</scope>
    <source>
        <strain evidence="1">NVI 5450</strain>
    </source>
</reference>
<name>A0A1L0B0C1_9GAMM</name>
<accession>A0A1L0B0C1</accession>
<organism evidence="1 2">
    <name type="scientific">Moritella viscosa</name>
    <dbReference type="NCBI Taxonomy" id="80854"/>
    <lineage>
        <taxon>Bacteria</taxon>
        <taxon>Pseudomonadati</taxon>
        <taxon>Pseudomonadota</taxon>
        <taxon>Gammaproteobacteria</taxon>
        <taxon>Alteromonadales</taxon>
        <taxon>Moritellaceae</taxon>
        <taxon>Moritella</taxon>
    </lineage>
</organism>
<evidence type="ECO:0000313" key="1">
    <source>
        <dbReference type="EMBL" id="SGY95110.1"/>
    </source>
</evidence>